<dbReference type="Proteomes" id="UP000829685">
    <property type="component" value="Unassembled WGS sequence"/>
</dbReference>
<keyword evidence="3" id="KW-1185">Reference proteome</keyword>
<reference evidence="2" key="1">
    <citation type="submission" date="2021-03" db="EMBL/GenBank/DDBJ databases">
        <title>Revisited historic fungal species revealed as producer of novel bioactive compounds through whole genome sequencing and comparative genomics.</title>
        <authorList>
            <person name="Vignolle G.A."/>
            <person name="Hochenegger N."/>
            <person name="Mach R.L."/>
            <person name="Mach-Aigner A.R."/>
            <person name="Javad Rahimi M."/>
            <person name="Salim K.A."/>
            <person name="Chan C.M."/>
            <person name="Lim L.B.L."/>
            <person name="Cai F."/>
            <person name="Druzhinina I.S."/>
            <person name="U'Ren J.M."/>
            <person name="Derntl C."/>
        </authorList>
    </citation>
    <scope>NUCLEOTIDE SEQUENCE</scope>
    <source>
        <strain evidence="2">TUCIM 5799</strain>
    </source>
</reference>
<comment type="caution">
    <text evidence="2">The sequence shown here is derived from an EMBL/GenBank/DDBJ whole genome shotgun (WGS) entry which is preliminary data.</text>
</comment>
<dbReference type="EMBL" id="JAFIMR010000002">
    <property type="protein sequence ID" value="KAI1881002.1"/>
    <property type="molecule type" value="Genomic_DNA"/>
</dbReference>
<dbReference type="SUPFAM" id="SSF54427">
    <property type="entry name" value="NTF2-like"/>
    <property type="match status" value="1"/>
</dbReference>
<accession>A0A9Q0ARQ2</accession>
<dbReference type="Gene3D" id="3.10.450.50">
    <property type="match status" value="1"/>
</dbReference>
<protein>
    <recommendedName>
        <fullName evidence="1">SnoaL-like domain-containing protein</fullName>
    </recommendedName>
</protein>
<name>A0A9Q0ARQ2_9PEZI</name>
<evidence type="ECO:0000313" key="3">
    <source>
        <dbReference type="Proteomes" id="UP000829685"/>
    </source>
</evidence>
<evidence type="ECO:0000259" key="1">
    <source>
        <dbReference type="Pfam" id="PF13577"/>
    </source>
</evidence>
<dbReference type="AlphaFoldDB" id="A0A9Q0ARQ2"/>
<feature type="domain" description="SnoaL-like" evidence="1">
    <location>
        <begin position="10"/>
        <end position="138"/>
    </location>
</feature>
<gene>
    <name evidence="2" type="ORF">JX265_001242</name>
</gene>
<organism evidence="2 3">
    <name type="scientific">Neoarthrinium moseri</name>
    <dbReference type="NCBI Taxonomy" id="1658444"/>
    <lineage>
        <taxon>Eukaryota</taxon>
        <taxon>Fungi</taxon>
        <taxon>Dikarya</taxon>
        <taxon>Ascomycota</taxon>
        <taxon>Pezizomycotina</taxon>
        <taxon>Sordariomycetes</taxon>
        <taxon>Xylariomycetidae</taxon>
        <taxon>Amphisphaeriales</taxon>
        <taxon>Apiosporaceae</taxon>
        <taxon>Neoarthrinium</taxon>
    </lineage>
</organism>
<dbReference type="InterPro" id="IPR037401">
    <property type="entry name" value="SnoaL-like"/>
</dbReference>
<dbReference type="Pfam" id="PF13577">
    <property type="entry name" value="SnoaL_4"/>
    <property type="match status" value="1"/>
</dbReference>
<sequence length="156" mass="17275">MATPVALTALSPREAVADALHRCLLGIDSNDRELFESGCLKDESMALVIGPATVEGWTAISEFFHKVFVLVTTHITSNVRVELKDGADTASLTAHAIAYHFRPEEALKPEDTSYTASVLYFIDLVKHSGDGLWKIKRWEIKILWTTGDRAVVYPES</sequence>
<evidence type="ECO:0000313" key="2">
    <source>
        <dbReference type="EMBL" id="KAI1881002.1"/>
    </source>
</evidence>
<dbReference type="OrthoDB" id="2148716at2759"/>
<proteinExistence type="predicted"/>
<dbReference type="InterPro" id="IPR032710">
    <property type="entry name" value="NTF2-like_dom_sf"/>
</dbReference>